<evidence type="ECO:0000313" key="3">
    <source>
        <dbReference type="Proteomes" id="UP000242699"/>
    </source>
</evidence>
<organism evidence="2 3">
    <name type="scientific">Sulfobacillus benefaciens</name>
    <dbReference type="NCBI Taxonomy" id="453960"/>
    <lineage>
        <taxon>Bacteria</taxon>
        <taxon>Bacillati</taxon>
        <taxon>Bacillota</taxon>
        <taxon>Clostridia</taxon>
        <taxon>Eubacteriales</taxon>
        <taxon>Clostridiales Family XVII. Incertae Sedis</taxon>
        <taxon>Sulfobacillus</taxon>
    </lineage>
</organism>
<feature type="compositionally biased region" description="Low complexity" evidence="1">
    <location>
        <begin position="17"/>
        <end position="28"/>
    </location>
</feature>
<comment type="caution">
    <text evidence="2">The sequence shown here is derived from an EMBL/GenBank/DDBJ whole genome shotgun (WGS) entry which is preliminary data.</text>
</comment>
<protein>
    <submittedName>
        <fullName evidence="2">Uncharacterized protein</fullName>
    </submittedName>
</protein>
<dbReference type="AlphaFoldDB" id="A0A2T2WQI1"/>
<proteinExistence type="predicted"/>
<sequence>MALPQNDHGAWYQVENSPTGWGSTSFGTGSVDIDRVKKEGKAIGRPTIWADPVRAQVLREGVTAVQTHQLSCRQAAKQAGVSVTTLQKASKGER</sequence>
<feature type="region of interest" description="Disordered" evidence="1">
    <location>
        <begin position="1"/>
        <end position="28"/>
    </location>
</feature>
<dbReference type="EMBL" id="PXYT01000076">
    <property type="protein sequence ID" value="PSR24494.1"/>
    <property type="molecule type" value="Genomic_DNA"/>
</dbReference>
<name>A0A2T2WQI1_9FIRM</name>
<dbReference type="Proteomes" id="UP000242699">
    <property type="component" value="Unassembled WGS sequence"/>
</dbReference>
<accession>A0A2T2WQI1</accession>
<evidence type="ECO:0000313" key="2">
    <source>
        <dbReference type="EMBL" id="PSR24494.1"/>
    </source>
</evidence>
<gene>
    <name evidence="2" type="ORF">C7B43_18900</name>
</gene>
<reference evidence="2 3" key="1">
    <citation type="journal article" date="2014" name="BMC Genomics">
        <title>Comparison of environmental and isolate Sulfobacillus genomes reveals diverse carbon, sulfur, nitrogen, and hydrogen metabolisms.</title>
        <authorList>
            <person name="Justice N.B."/>
            <person name="Norman A."/>
            <person name="Brown C.T."/>
            <person name="Singh A."/>
            <person name="Thomas B.C."/>
            <person name="Banfield J.F."/>
        </authorList>
    </citation>
    <scope>NUCLEOTIDE SEQUENCE [LARGE SCALE GENOMIC DNA]</scope>
    <source>
        <strain evidence="2">AMDSBA1</strain>
    </source>
</reference>
<evidence type="ECO:0000256" key="1">
    <source>
        <dbReference type="SAM" id="MobiDB-lite"/>
    </source>
</evidence>